<sequence length="220" mass="22321">MAFTGCATPVGSTPPAGGTPALTTETAAPDAVPAADPVEEVSTLVVRPDGIELNDTSGATVLAVSYEDPAETMIAALTVAIGAAPEVREDGGGLESPPSVRYEWPGLTVLDPEPVDGLFPGLTNLQVSVSAPSIGEIASVETVQGYQVGTETAPILAEHGWTVQEFGAFHFPAEFGTELGAASGDNPDHPNAWAVSMSAEPSATAITQIFAPTNFGVPGH</sequence>
<name>A0A1H1X9E9_9MICO</name>
<reference evidence="3" key="1">
    <citation type="submission" date="2016-10" db="EMBL/GenBank/DDBJ databases">
        <authorList>
            <person name="Varghese N."/>
            <person name="Submissions S."/>
        </authorList>
    </citation>
    <scope>NUCLEOTIDE SEQUENCE [LARGE SCALE GENOMIC DNA]</scope>
    <source>
        <strain evidence="3">DSM 21772</strain>
    </source>
</reference>
<dbReference type="OrthoDB" id="5005615at2"/>
<evidence type="ECO:0000256" key="1">
    <source>
        <dbReference type="SAM" id="MobiDB-lite"/>
    </source>
</evidence>
<proteinExistence type="predicted"/>
<feature type="region of interest" description="Disordered" evidence="1">
    <location>
        <begin position="1"/>
        <end position="35"/>
    </location>
</feature>
<dbReference type="EMBL" id="LT629742">
    <property type="protein sequence ID" value="SDT05700.1"/>
    <property type="molecule type" value="Genomic_DNA"/>
</dbReference>
<dbReference type="RefSeq" id="WP_156786349.1">
    <property type="nucleotide sequence ID" value="NZ_LT629742.1"/>
</dbReference>
<protein>
    <submittedName>
        <fullName evidence="2">Uncharacterized protein</fullName>
    </submittedName>
</protein>
<keyword evidence="3" id="KW-1185">Reference proteome</keyword>
<dbReference type="AlphaFoldDB" id="A0A1H1X9E9"/>
<evidence type="ECO:0000313" key="3">
    <source>
        <dbReference type="Proteomes" id="UP000181956"/>
    </source>
</evidence>
<feature type="compositionally biased region" description="Low complexity" evidence="1">
    <location>
        <begin position="7"/>
        <end position="35"/>
    </location>
</feature>
<gene>
    <name evidence="2" type="ORF">SAMN04489834_2729</name>
</gene>
<evidence type="ECO:0000313" key="2">
    <source>
        <dbReference type="EMBL" id="SDT05700.1"/>
    </source>
</evidence>
<accession>A0A1H1X9E9</accession>
<organism evidence="2 3">
    <name type="scientific">Microterricola viridarii</name>
    <dbReference type="NCBI Taxonomy" id="412690"/>
    <lineage>
        <taxon>Bacteria</taxon>
        <taxon>Bacillati</taxon>
        <taxon>Actinomycetota</taxon>
        <taxon>Actinomycetes</taxon>
        <taxon>Micrococcales</taxon>
        <taxon>Microbacteriaceae</taxon>
        <taxon>Microterricola</taxon>
    </lineage>
</organism>
<dbReference type="STRING" id="412690.SAMN04489834_2729"/>
<dbReference type="Proteomes" id="UP000181956">
    <property type="component" value="Chromosome I"/>
</dbReference>